<evidence type="ECO:0000313" key="3">
    <source>
        <dbReference type="EMBL" id="KRK63967.1"/>
    </source>
</evidence>
<keyword evidence="4" id="KW-1185">Reference proteome</keyword>
<dbReference type="AlphaFoldDB" id="A0A0R1IYR5"/>
<dbReference type="STRING" id="1423811.FC72_GL000852"/>
<keyword evidence="2" id="KW-0472">Membrane</keyword>
<feature type="coiled-coil region" evidence="1">
    <location>
        <begin position="129"/>
        <end position="156"/>
    </location>
</feature>
<evidence type="ECO:0000313" key="4">
    <source>
        <dbReference type="Proteomes" id="UP000050929"/>
    </source>
</evidence>
<gene>
    <name evidence="3" type="ORF">FC72_GL000852</name>
</gene>
<evidence type="ECO:0000256" key="1">
    <source>
        <dbReference type="SAM" id="Coils"/>
    </source>
</evidence>
<keyword evidence="3" id="KW-0547">Nucleotide-binding</keyword>
<dbReference type="Proteomes" id="UP000050929">
    <property type="component" value="Unassembled WGS sequence"/>
</dbReference>
<sequence length="301" mass="33449">MKKVKVAIWGINVILVGIVLFLALGKGNTDEPKYTTYTVKAQSTNYFTGVVQADEKNAVSADPKSSDEVLASTQVNNGQKVIKGQTLFTFYEDMTSEINSVNLEISQINLAIQEVNKNTTKTTDDKMELAKDQQSLAEAQDKLNKLNKQQNRVVTAPISGTYYKDSEGHSYIYGNPIILGNVNEFSLDKIKIGKSVTVVKNNGKEIAGTYSQKDAIPYNNAAVSYYHFQVSTDEKLPYGMHVQIKNKSLGYKIPASAVKDEDTVYLLKNNKKHKVILNLTKHGNAYYTKEDIKAGDKLVLF</sequence>
<reference evidence="3 4" key="1">
    <citation type="journal article" date="2015" name="Genome Announc.">
        <title>Expanding the biotechnology potential of lactobacilli through comparative genomics of 213 strains and associated genera.</title>
        <authorList>
            <person name="Sun Z."/>
            <person name="Harris H.M."/>
            <person name="McCann A."/>
            <person name="Guo C."/>
            <person name="Argimon S."/>
            <person name="Zhang W."/>
            <person name="Yang X."/>
            <person name="Jeffery I.B."/>
            <person name="Cooney J.C."/>
            <person name="Kagawa T.F."/>
            <person name="Liu W."/>
            <person name="Song Y."/>
            <person name="Salvetti E."/>
            <person name="Wrobel A."/>
            <person name="Rasinkangas P."/>
            <person name="Parkhill J."/>
            <person name="Rea M.C."/>
            <person name="O'Sullivan O."/>
            <person name="Ritari J."/>
            <person name="Douillard F.P."/>
            <person name="Paul Ross R."/>
            <person name="Yang R."/>
            <person name="Briner A.E."/>
            <person name="Felis G.E."/>
            <person name="de Vos W.M."/>
            <person name="Barrangou R."/>
            <person name="Klaenhammer T.R."/>
            <person name="Caufield P.W."/>
            <person name="Cui Y."/>
            <person name="Zhang H."/>
            <person name="O'Toole P.W."/>
        </authorList>
    </citation>
    <scope>NUCLEOTIDE SEQUENCE [LARGE SCALE GENOMIC DNA]</scope>
    <source>
        <strain evidence="3 4">DSM 20183</strain>
    </source>
</reference>
<proteinExistence type="predicted"/>
<keyword evidence="2" id="KW-0812">Transmembrane</keyword>
<protein>
    <submittedName>
        <fullName evidence="3">ABC transporter ATP-binding protein</fullName>
    </submittedName>
</protein>
<organism evidence="3 4">
    <name type="scientific">Companilactobacillus tucceti DSM 20183</name>
    <dbReference type="NCBI Taxonomy" id="1423811"/>
    <lineage>
        <taxon>Bacteria</taxon>
        <taxon>Bacillati</taxon>
        <taxon>Bacillota</taxon>
        <taxon>Bacilli</taxon>
        <taxon>Lactobacillales</taxon>
        <taxon>Lactobacillaceae</taxon>
        <taxon>Companilactobacillus</taxon>
    </lineage>
</organism>
<comment type="caution">
    <text evidence="3">The sequence shown here is derived from an EMBL/GenBank/DDBJ whole genome shotgun (WGS) entry which is preliminary data.</text>
</comment>
<feature type="transmembrane region" description="Helical" evidence="2">
    <location>
        <begin position="6"/>
        <end position="24"/>
    </location>
</feature>
<dbReference type="OrthoDB" id="2319976at2"/>
<name>A0A0R1IYR5_9LACO</name>
<dbReference type="RefSeq" id="WP_057766743.1">
    <property type="nucleotide sequence ID" value="NZ_AZDG01000019.1"/>
</dbReference>
<keyword evidence="1" id="KW-0175">Coiled coil</keyword>
<keyword evidence="3" id="KW-0067">ATP-binding</keyword>
<accession>A0A0R1IYR5</accession>
<dbReference type="PATRIC" id="fig|1423811.3.peg.864"/>
<keyword evidence="2" id="KW-1133">Transmembrane helix</keyword>
<evidence type="ECO:0000256" key="2">
    <source>
        <dbReference type="SAM" id="Phobius"/>
    </source>
</evidence>
<dbReference type="EMBL" id="AZDG01000019">
    <property type="protein sequence ID" value="KRK63967.1"/>
    <property type="molecule type" value="Genomic_DNA"/>
</dbReference>
<dbReference type="GO" id="GO:0005524">
    <property type="term" value="F:ATP binding"/>
    <property type="evidence" value="ECO:0007669"/>
    <property type="project" value="UniProtKB-KW"/>
</dbReference>